<evidence type="ECO:0000259" key="6">
    <source>
        <dbReference type="Pfam" id="PF00933"/>
    </source>
</evidence>
<accession>A0A176QDB7</accession>
<organism evidence="7 8">
    <name type="scientific">Janibacter melonis</name>
    <dbReference type="NCBI Taxonomy" id="262209"/>
    <lineage>
        <taxon>Bacteria</taxon>
        <taxon>Bacillati</taxon>
        <taxon>Actinomycetota</taxon>
        <taxon>Actinomycetes</taxon>
        <taxon>Micrococcales</taxon>
        <taxon>Intrasporangiaceae</taxon>
        <taxon>Janibacter</taxon>
    </lineage>
</organism>
<evidence type="ECO:0000256" key="5">
    <source>
        <dbReference type="ARBA" id="ARBA00023295"/>
    </source>
</evidence>
<evidence type="ECO:0000256" key="1">
    <source>
        <dbReference type="ARBA" id="ARBA00001231"/>
    </source>
</evidence>
<comment type="similarity">
    <text evidence="2">Belongs to the glycosyl hydrolase 3 family.</text>
</comment>
<evidence type="ECO:0000313" key="7">
    <source>
        <dbReference type="EMBL" id="OAB87672.1"/>
    </source>
</evidence>
<keyword evidence="4" id="KW-0378">Hydrolase</keyword>
<dbReference type="PANTHER" id="PTHR30480:SF13">
    <property type="entry name" value="BETA-HEXOSAMINIDASE"/>
    <property type="match status" value="1"/>
</dbReference>
<dbReference type="InterPro" id="IPR017853">
    <property type="entry name" value="GH"/>
</dbReference>
<dbReference type="RefSeq" id="WP_068273260.1">
    <property type="nucleotide sequence ID" value="NZ_LQZG01000002.1"/>
</dbReference>
<keyword evidence="5" id="KW-0326">Glycosidase</keyword>
<reference evidence="7 8" key="1">
    <citation type="submission" date="2016-01" db="EMBL/GenBank/DDBJ databases">
        <title>Janibacter melonis strain CD11_4 genome sequencing and assembly.</title>
        <authorList>
            <person name="Nair G.R."/>
            <person name="Kaur G."/>
            <person name="Chander A.M."/>
            <person name="Mayilraj S."/>
        </authorList>
    </citation>
    <scope>NUCLEOTIDE SEQUENCE [LARGE SCALE GENOMIC DNA]</scope>
    <source>
        <strain evidence="7 8">CD11-4</strain>
    </source>
</reference>
<gene>
    <name evidence="7" type="ORF">AWH69_06350</name>
</gene>
<dbReference type="GO" id="GO:0004563">
    <property type="term" value="F:beta-N-acetylhexosaminidase activity"/>
    <property type="evidence" value="ECO:0007669"/>
    <property type="project" value="UniProtKB-EC"/>
</dbReference>
<dbReference type="Proteomes" id="UP000076976">
    <property type="component" value="Unassembled WGS sequence"/>
</dbReference>
<dbReference type="PANTHER" id="PTHR30480">
    <property type="entry name" value="BETA-HEXOSAMINIDASE-RELATED"/>
    <property type="match status" value="1"/>
</dbReference>
<dbReference type="Gene3D" id="3.20.20.300">
    <property type="entry name" value="Glycoside hydrolase, family 3, N-terminal domain"/>
    <property type="match status" value="1"/>
</dbReference>
<dbReference type="InterPro" id="IPR019800">
    <property type="entry name" value="Glyco_hydro_3_AS"/>
</dbReference>
<dbReference type="GO" id="GO:0005975">
    <property type="term" value="P:carbohydrate metabolic process"/>
    <property type="evidence" value="ECO:0007669"/>
    <property type="project" value="InterPro"/>
</dbReference>
<dbReference type="InterPro" id="IPR050226">
    <property type="entry name" value="NagZ_Beta-hexosaminidase"/>
</dbReference>
<dbReference type="PROSITE" id="PS00775">
    <property type="entry name" value="GLYCOSYL_HYDROL_F3"/>
    <property type="match status" value="1"/>
</dbReference>
<protein>
    <recommendedName>
        <fullName evidence="3">beta-N-acetylhexosaminidase</fullName>
        <ecNumber evidence="3">3.2.1.52</ecNumber>
    </recommendedName>
</protein>
<evidence type="ECO:0000256" key="4">
    <source>
        <dbReference type="ARBA" id="ARBA00022801"/>
    </source>
</evidence>
<evidence type="ECO:0000313" key="8">
    <source>
        <dbReference type="Proteomes" id="UP000076976"/>
    </source>
</evidence>
<keyword evidence="8" id="KW-1185">Reference proteome</keyword>
<proteinExistence type="inferred from homology"/>
<dbReference type="Pfam" id="PF00933">
    <property type="entry name" value="Glyco_hydro_3"/>
    <property type="match status" value="1"/>
</dbReference>
<dbReference type="EMBL" id="LQZG01000002">
    <property type="protein sequence ID" value="OAB87672.1"/>
    <property type="molecule type" value="Genomic_DNA"/>
</dbReference>
<dbReference type="AlphaFoldDB" id="A0A176QDB7"/>
<comment type="caution">
    <text evidence="7">The sequence shown here is derived from an EMBL/GenBank/DDBJ whole genome shotgun (WGS) entry which is preliminary data.</text>
</comment>
<dbReference type="STRING" id="262209.AWH69_06350"/>
<evidence type="ECO:0000256" key="2">
    <source>
        <dbReference type="ARBA" id="ARBA00005336"/>
    </source>
</evidence>
<feature type="domain" description="Glycoside hydrolase family 3 N-terminal" evidence="6">
    <location>
        <begin position="31"/>
        <end position="329"/>
    </location>
</feature>
<dbReference type="EC" id="3.2.1.52" evidence="3"/>
<dbReference type="GO" id="GO:0009254">
    <property type="term" value="P:peptidoglycan turnover"/>
    <property type="evidence" value="ECO:0007669"/>
    <property type="project" value="TreeGrafter"/>
</dbReference>
<dbReference type="InterPro" id="IPR001764">
    <property type="entry name" value="Glyco_hydro_3_N"/>
</dbReference>
<name>A0A176QDB7_9MICO</name>
<sequence length="339" mass="34806">MTPTQHAGQLLMVALTPQMGTNGLDAQLADGLGSMLYLGGWTGRSSVAATSEHLQDSAVRVGGTRVGVLVAADQEGGEVQQLTGEGFSTIPSGREQGALAPAELTRQAKGWGAELEQAGVNVNLAPTTDTVPAEIGRGNAPIGQYGREYGSTPAAVTRGATAFAKGMHAAGVMPTTKHFPGIGRITGNTDATASGITDSTATTSDPHLAPFAAAMRATPTLVMVGSARYPKIDADNQAPFSRAVVTDLLREQMGFDGVVVTDDVGVAKAVADVPVGQRATRFIAAGGDVVLTADATQTQTMTSAIVRRAASDEDFAEQVQASVTRVLTLKEDMGLLRCG</sequence>
<comment type="catalytic activity">
    <reaction evidence="1">
        <text>Hydrolysis of terminal non-reducing N-acetyl-D-hexosamine residues in N-acetyl-beta-D-hexosaminides.</text>
        <dbReference type="EC" id="3.2.1.52"/>
    </reaction>
</comment>
<dbReference type="SUPFAM" id="SSF51445">
    <property type="entry name" value="(Trans)glycosidases"/>
    <property type="match status" value="1"/>
</dbReference>
<dbReference type="InterPro" id="IPR036962">
    <property type="entry name" value="Glyco_hydro_3_N_sf"/>
</dbReference>
<evidence type="ECO:0000256" key="3">
    <source>
        <dbReference type="ARBA" id="ARBA00012663"/>
    </source>
</evidence>